<evidence type="ECO:0000256" key="3">
    <source>
        <dbReference type="ARBA" id="ARBA00022801"/>
    </source>
</evidence>
<dbReference type="PRINTS" id="PR00843">
    <property type="entry name" value="GLHYDRLASE30"/>
</dbReference>
<reference evidence="8" key="2">
    <citation type="submission" date="2024-06" db="EMBL/GenBank/DDBJ databases">
        <title>Caproicibacterium argilliputei sp. nov, a novel caproic acid producing anaerobic bacterium isolated from pit mud.</title>
        <authorList>
            <person name="Zeng C."/>
        </authorList>
    </citation>
    <scope>NUCLEOTIDE SEQUENCE [LARGE SCALE GENOMIC DNA]</scope>
    <source>
        <strain evidence="8">ZCY20-5</strain>
    </source>
</reference>
<reference evidence="7 8" key="1">
    <citation type="submission" date="2024-06" db="EMBL/GenBank/DDBJ databases">
        <title>Caproicibacterium argilliputei sp. nov, a novel caproic acid producing anaerobic bacterium isolated from pit mud.</title>
        <authorList>
            <person name="Xia S."/>
        </authorList>
    </citation>
    <scope>NUCLEOTIDE SEQUENCE [LARGE SCALE GENOMIC DNA]</scope>
    <source>
        <strain evidence="7 8">ZCY20-5</strain>
    </source>
</reference>
<dbReference type="Gene3D" id="2.60.40.1180">
    <property type="entry name" value="Golgi alpha-mannosidase II"/>
    <property type="match status" value="1"/>
</dbReference>
<accession>A0AA97H1I2</accession>
<keyword evidence="3 4" id="KW-0378">Hydrolase</keyword>
<dbReference type="KEGG" id="carl:PXC00_11015"/>
<dbReference type="RefSeq" id="WP_275845154.1">
    <property type="nucleotide sequence ID" value="NZ_CP135996.1"/>
</dbReference>
<dbReference type="Gene3D" id="3.20.20.80">
    <property type="entry name" value="Glycosidases"/>
    <property type="match status" value="1"/>
</dbReference>
<dbReference type="SUPFAM" id="SSF51445">
    <property type="entry name" value="(Trans)glycosidases"/>
    <property type="match status" value="1"/>
</dbReference>
<comment type="similarity">
    <text evidence="1 4">Belongs to the glycosyl hydrolase 30 family.</text>
</comment>
<evidence type="ECO:0000256" key="4">
    <source>
        <dbReference type="RuleBase" id="RU361188"/>
    </source>
</evidence>
<feature type="domain" description="Glycosyl hydrolase family 30 TIM-barrel" evidence="5">
    <location>
        <begin position="41"/>
        <end position="378"/>
    </location>
</feature>
<gene>
    <name evidence="7" type="ORF">PXC00_11015</name>
</gene>
<sequence>MNIQWFQTTTAQPFFQRNILPLQEESPNTLQLTGARGQTLRGFGGCFNELGYLALAHANAAQRQAWMQTLFSPAEMGLCFCRIPIGASDYAAEWYSCDETEDDYALRRFSIARDRRYLIPYIREAQAVNPNLQFFASPWSPPTWMKKPKAYNYGTLRMEPKVLAAYAHYLQRFVQEYRQEGIPIVQVHVQNEPFADQKFPSCRWSAEAFRVFIGEYLGPVFEKDRDGADIFLGTFNGPEEMTLLPGNRIQLENYNRYVDSILFDPQVLRYVKGIGYQWAGRTVIDKTHLSFPELELIQTENECGDGTNSWAYAQYMFSLMCHYFRCGVTAYVYWNFILEAGGESTWGWKQNSMATVEKDGTVLYQPEFYVMKHFARFVRPGAAVLGLSGHWSSAATAFENRDGSRVLVMQNALDRAEPVTLCDGGRKLTVELQPRSFHTFVETE</sequence>
<keyword evidence="8" id="KW-1185">Reference proteome</keyword>
<dbReference type="InterPro" id="IPR033453">
    <property type="entry name" value="Glyco_hydro_30_TIM-barrel"/>
</dbReference>
<evidence type="ECO:0000256" key="2">
    <source>
        <dbReference type="ARBA" id="ARBA00022729"/>
    </source>
</evidence>
<evidence type="ECO:0000256" key="1">
    <source>
        <dbReference type="ARBA" id="ARBA00005382"/>
    </source>
</evidence>
<keyword evidence="2" id="KW-0732">Signal</keyword>
<evidence type="ECO:0000313" key="7">
    <source>
        <dbReference type="EMBL" id="WOC31725.1"/>
    </source>
</evidence>
<dbReference type="GO" id="GO:0004348">
    <property type="term" value="F:glucosylceramidase activity"/>
    <property type="evidence" value="ECO:0007669"/>
    <property type="project" value="InterPro"/>
</dbReference>
<dbReference type="GO" id="GO:0006680">
    <property type="term" value="P:glucosylceramide catabolic process"/>
    <property type="evidence" value="ECO:0007669"/>
    <property type="project" value="TreeGrafter"/>
</dbReference>
<dbReference type="Proteomes" id="UP001300604">
    <property type="component" value="Chromosome"/>
</dbReference>
<keyword evidence="4" id="KW-0326">Glycosidase</keyword>
<dbReference type="PANTHER" id="PTHR11069">
    <property type="entry name" value="GLUCOSYLCERAMIDASE"/>
    <property type="match status" value="1"/>
</dbReference>
<evidence type="ECO:0000259" key="6">
    <source>
        <dbReference type="Pfam" id="PF17189"/>
    </source>
</evidence>
<protein>
    <submittedName>
        <fullName evidence="7">Glycoside hydrolase family 30 beta sandwich domain-containing protein</fullName>
    </submittedName>
</protein>
<proteinExistence type="inferred from homology"/>
<dbReference type="PANTHER" id="PTHR11069:SF23">
    <property type="entry name" value="LYSOSOMAL ACID GLUCOSYLCERAMIDASE"/>
    <property type="match status" value="1"/>
</dbReference>
<organism evidence="7 8">
    <name type="scientific">Caproicibacterium argilliputei</name>
    <dbReference type="NCBI Taxonomy" id="3030016"/>
    <lineage>
        <taxon>Bacteria</taxon>
        <taxon>Bacillati</taxon>
        <taxon>Bacillota</taxon>
        <taxon>Clostridia</taxon>
        <taxon>Eubacteriales</taxon>
        <taxon>Oscillospiraceae</taxon>
        <taxon>Caproicibacterium</taxon>
    </lineage>
</organism>
<dbReference type="InterPro" id="IPR013780">
    <property type="entry name" value="Glyco_hydro_b"/>
</dbReference>
<evidence type="ECO:0000259" key="5">
    <source>
        <dbReference type="Pfam" id="PF02055"/>
    </source>
</evidence>
<evidence type="ECO:0000313" key="8">
    <source>
        <dbReference type="Proteomes" id="UP001300604"/>
    </source>
</evidence>
<dbReference type="Pfam" id="PF02055">
    <property type="entry name" value="Glyco_hydro_30"/>
    <property type="match status" value="1"/>
</dbReference>
<dbReference type="InterPro" id="IPR001139">
    <property type="entry name" value="Glyco_hydro_30"/>
</dbReference>
<dbReference type="GO" id="GO:0016020">
    <property type="term" value="C:membrane"/>
    <property type="evidence" value="ECO:0007669"/>
    <property type="project" value="GOC"/>
</dbReference>
<reference evidence="8" key="3">
    <citation type="submission" date="2024-06" db="EMBL/GenBank/DDBJ databases">
        <authorList>
            <person name="Zeng C."/>
        </authorList>
    </citation>
    <scope>NUCLEOTIDE SEQUENCE [LARGE SCALE GENOMIC DNA]</scope>
    <source>
        <strain evidence="8">ZCY20-5</strain>
    </source>
</reference>
<dbReference type="InterPro" id="IPR017853">
    <property type="entry name" value="GH"/>
</dbReference>
<dbReference type="AlphaFoldDB" id="A0AA97H1I2"/>
<dbReference type="EMBL" id="CP135996">
    <property type="protein sequence ID" value="WOC31725.1"/>
    <property type="molecule type" value="Genomic_DNA"/>
</dbReference>
<dbReference type="InterPro" id="IPR033452">
    <property type="entry name" value="GH30_C"/>
</dbReference>
<dbReference type="Pfam" id="PF17189">
    <property type="entry name" value="Glyco_hydro_30C"/>
    <property type="match status" value="1"/>
</dbReference>
<feature type="domain" description="Glycosyl hydrolase family 30 beta sandwich" evidence="6">
    <location>
        <begin position="395"/>
        <end position="440"/>
    </location>
</feature>
<name>A0AA97H1I2_9FIRM</name>